<dbReference type="InterPro" id="IPR035979">
    <property type="entry name" value="RBD_domain_sf"/>
</dbReference>
<reference evidence="5 8" key="1">
    <citation type="journal article" date="2005" name="Nature">
        <title>Genome sequence, comparative analysis and haplotype structure of the domestic dog.</title>
        <authorList>
            <consortium name="Broad Sequencing Platform"/>
            <person name="Lindblad-Toh K."/>
            <person name="Wade C.M."/>
            <person name="Mikkelsen T.S."/>
            <person name="Karlsson E.K."/>
            <person name="Jaffe D.B."/>
            <person name="Kamal M."/>
            <person name="Clamp M."/>
            <person name="Chang J.L."/>
            <person name="Kulbokas E.J. III"/>
            <person name="Zody M.C."/>
            <person name="Mauceli E."/>
            <person name="Xie X."/>
            <person name="Breen M."/>
            <person name="Wayne R.K."/>
            <person name="Ostrander E.A."/>
            <person name="Ponting C.P."/>
            <person name="Galibert F."/>
            <person name="Smith D.R."/>
            <person name="DeJong P.J."/>
            <person name="Kirkness E."/>
            <person name="Alvarez P."/>
            <person name="Biagi T."/>
            <person name="Brockman W."/>
            <person name="Butler J."/>
            <person name="Chin C.W."/>
            <person name="Cook A."/>
            <person name="Cuff J."/>
            <person name="Daly M.J."/>
            <person name="DeCaprio D."/>
            <person name="Gnerre S."/>
            <person name="Grabherr M."/>
            <person name="Kellis M."/>
            <person name="Kleber M."/>
            <person name="Bardeleben C."/>
            <person name="Goodstadt L."/>
            <person name="Heger A."/>
            <person name="Hitte C."/>
            <person name="Kim L."/>
            <person name="Koepfli K.P."/>
            <person name="Parker H.G."/>
            <person name="Pollinger J.P."/>
            <person name="Searle S.M."/>
            <person name="Sutter N.B."/>
            <person name="Thomas R."/>
            <person name="Webber C."/>
            <person name="Baldwin J."/>
            <person name="Abebe A."/>
            <person name="Abouelleil A."/>
            <person name="Aftuck L."/>
            <person name="Ait-Zahra M."/>
            <person name="Aldredge T."/>
            <person name="Allen N."/>
            <person name="An P."/>
            <person name="Anderson S."/>
            <person name="Antoine C."/>
            <person name="Arachchi H."/>
            <person name="Aslam A."/>
            <person name="Ayotte L."/>
            <person name="Bachantsang P."/>
            <person name="Barry A."/>
            <person name="Bayul T."/>
            <person name="Benamara M."/>
            <person name="Berlin A."/>
            <person name="Bessette D."/>
            <person name="Blitshteyn B."/>
            <person name="Bloom T."/>
            <person name="Blye J."/>
            <person name="Boguslavskiy L."/>
            <person name="Bonnet C."/>
            <person name="Boukhgalter B."/>
            <person name="Brown A."/>
            <person name="Cahill P."/>
            <person name="Calixte N."/>
            <person name="Camarata J."/>
            <person name="Cheshatsang Y."/>
            <person name="Chu J."/>
            <person name="Citroen M."/>
            <person name="Collymore A."/>
            <person name="Cooke P."/>
            <person name="Dawoe T."/>
            <person name="Daza R."/>
            <person name="Decktor K."/>
            <person name="DeGray S."/>
            <person name="Dhargay N."/>
            <person name="Dooley K."/>
            <person name="Dooley K."/>
            <person name="Dorje P."/>
            <person name="Dorjee K."/>
            <person name="Dorris L."/>
            <person name="Duffey N."/>
            <person name="Dupes A."/>
            <person name="Egbiremolen O."/>
            <person name="Elong R."/>
            <person name="Falk J."/>
            <person name="Farina A."/>
            <person name="Faro S."/>
            <person name="Ferguson D."/>
            <person name="Ferreira P."/>
            <person name="Fisher S."/>
            <person name="FitzGerald M."/>
            <person name="Foley K."/>
            <person name="Foley C."/>
            <person name="Franke A."/>
            <person name="Friedrich D."/>
            <person name="Gage D."/>
            <person name="Garber M."/>
            <person name="Gearin G."/>
            <person name="Giannoukos G."/>
            <person name="Goode T."/>
            <person name="Goyette A."/>
            <person name="Graham J."/>
            <person name="Grandbois E."/>
            <person name="Gyaltsen K."/>
            <person name="Hafez N."/>
            <person name="Hagopian D."/>
            <person name="Hagos B."/>
            <person name="Hall J."/>
            <person name="Healy C."/>
            <person name="Hegarty R."/>
            <person name="Honan T."/>
            <person name="Horn A."/>
            <person name="Houde N."/>
            <person name="Hughes L."/>
            <person name="Hunnicutt L."/>
            <person name="Husby M."/>
            <person name="Jester B."/>
            <person name="Jones C."/>
            <person name="Kamat A."/>
            <person name="Kanga B."/>
            <person name="Kells C."/>
            <person name="Khazanovich D."/>
            <person name="Kieu A.C."/>
            <person name="Kisner P."/>
            <person name="Kumar M."/>
            <person name="Lance K."/>
            <person name="Landers T."/>
            <person name="Lara M."/>
            <person name="Lee W."/>
            <person name="Leger J.P."/>
            <person name="Lennon N."/>
            <person name="Leuper L."/>
            <person name="LeVine S."/>
            <person name="Liu J."/>
            <person name="Liu X."/>
            <person name="Lokyitsang Y."/>
            <person name="Lokyitsang T."/>
            <person name="Lui A."/>
            <person name="Macdonald J."/>
            <person name="Major J."/>
            <person name="Marabella R."/>
            <person name="Maru K."/>
            <person name="Matthews C."/>
            <person name="McDonough S."/>
            <person name="Mehta T."/>
            <person name="Meldrim J."/>
            <person name="Melnikov A."/>
            <person name="Meneus L."/>
            <person name="Mihalev A."/>
            <person name="Mihova T."/>
            <person name="Miller K."/>
            <person name="Mittelman R."/>
            <person name="Mlenga V."/>
            <person name="Mulrain L."/>
            <person name="Munson G."/>
            <person name="Navidi A."/>
            <person name="Naylor J."/>
            <person name="Nguyen T."/>
            <person name="Nguyen N."/>
            <person name="Nguyen C."/>
            <person name="Nguyen T."/>
            <person name="Nicol R."/>
            <person name="Norbu N."/>
            <person name="Norbu C."/>
            <person name="Novod N."/>
            <person name="Nyima T."/>
            <person name="Olandt P."/>
            <person name="O'Neill B."/>
            <person name="O'Neill K."/>
            <person name="Osman S."/>
            <person name="Oyono L."/>
            <person name="Patti C."/>
            <person name="Perrin D."/>
            <person name="Phunkhang P."/>
            <person name="Pierre F."/>
            <person name="Priest M."/>
            <person name="Rachupka A."/>
            <person name="Raghuraman S."/>
            <person name="Rameau R."/>
            <person name="Ray V."/>
            <person name="Raymond C."/>
            <person name="Rege F."/>
            <person name="Rise C."/>
            <person name="Rogers J."/>
            <person name="Rogov P."/>
            <person name="Sahalie J."/>
            <person name="Settipalli S."/>
            <person name="Sharpe T."/>
            <person name="Shea T."/>
            <person name="Sheehan M."/>
            <person name="Sherpa N."/>
            <person name="Shi J."/>
            <person name="Shih D."/>
            <person name="Sloan J."/>
            <person name="Smith C."/>
            <person name="Sparrow T."/>
            <person name="Stalker J."/>
            <person name="Stange-Thomann N."/>
            <person name="Stavropoulos S."/>
            <person name="Stone C."/>
            <person name="Stone S."/>
            <person name="Sykes S."/>
            <person name="Tchuinga P."/>
            <person name="Tenzing P."/>
            <person name="Tesfaye S."/>
            <person name="Thoulutsang D."/>
            <person name="Thoulutsang Y."/>
            <person name="Topham K."/>
            <person name="Topping I."/>
            <person name="Tsamla T."/>
            <person name="Vassiliev H."/>
            <person name="Venkataraman V."/>
            <person name="Vo A."/>
            <person name="Wangchuk T."/>
            <person name="Wangdi T."/>
            <person name="Weiand M."/>
            <person name="Wilkinson J."/>
            <person name="Wilson A."/>
            <person name="Yadav S."/>
            <person name="Yang S."/>
            <person name="Yang X."/>
            <person name="Young G."/>
            <person name="Yu Q."/>
            <person name="Zainoun J."/>
            <person name="Zembek L."/>
            <person name="Zimmer A."/>
            <person name="Lander E.S."/>
        </authorList>
    </citation>
    <scope>NUCLEOTIDE SEQUENCE [LARGE SCALE GENOMIC DNA]</scope>
    <source>
        <strain evidence="5">Boxer</strain>
    </source>
</reference>
<evidence type="ECO:0000313" key="7">
    <source>
        <dbReference type="Ensembl" id="ENSCAFP00040023958.1"/>
    </source>
</evidence>
<proteinExistence type="predicted"/>
<dbReference type="FunFam" id="3.30.70.330:FF:000119">
    <property type="entry name" value="RNA-binding motif protein, X chromosome"/>
    <property type="match status" value="1"/>
</dbReference>
<dbReference type="Gene3D" id="3.30.70.330">
    <property type="match status" value="1"/>
</dbReference>
<dbReference type="PANTHER" id="PTHR48034">
    <property type="entry name" value="TRANSFORMER-2 SEX-DETERMINING PROTEIN-RELATED"/>
    <property type="match status" value="1"/>
</dbReference>
<evidence type="ECO:0000313" key="9">
    <source>
        <dbReference type="Proteomes" id="UP000694542"/>
    </source>
</evidence>
<dbReference type="SMART" id="SM00361">
    <property type="entry name" value="RRM_1"/>
    <property type="match status" value="1"/>
</dbReference>
<organism evidence="7 9">
    <name type="scientific">Canis lupus familiaris</name>
    <name type="common">Dog</name>
    <name type="synonym">Canis familiaris</name>
    <dbReference type="NCBI Taxonomy" id="9615"/>
    <lineage>
        <taxon>Eukaryota</taxon>
        <taxon>Metazoa</taxon>
        <taxon>Chordata</taxon>
        <taxon>Craniata</taxon>
        <taxon>Vertebrata</taxon>
        <taxon>Euteleostomi</taxon>
        <taxon>Mammalia</taxon>
        <taxon>Eutheria</taxon>
        <taxon>Laurasiatheria</taxon>
        <taxon>Carnivora</taxon>
        <taxon>Caniformia</taxon>
        <taxon>Canidae</taxon>
        <taxon>Canis</taxon>
    </lineage>
</organism>
<evidence type="ECO:0000313" key="5">
    <source>
        <dbReference type="Ensembl" id="ENSCAFP00000036349.2"/>
    </source>
</evidence>
<dbReference type="InterPro" id="IPR050441">
    <property type="entry name" value="RBM"/>
</dbReference>
<dbReference type="GO" id="GO:0003723">
    <property type="term" value="F:RNA binding"/>
    <property type="evidence" value="ECO:0007669"/>
    <property type="project" value="UniProtKB-UniRule"/>
</dbReference>
<dbReference type="GO" id="GO:0043226">
    <property type="term" value="C:organelle"/>
    <property type="evidence" value="ECO:0007669"/>
    <property type="project" value="UniProtKB-ARBA"/>
</dbReference>
<protein>
    <recommendedName>
        <fullName evidence="4">RRM domain-containing protein</fullName>
    </recommendedName>
</protein>
<evidence type="ECO:0000256" key="2">
    <source>
        <dbReference type="PROSITE-ProRule" id="PRU00176"/>
    </source>
</evidence>
<sequence>MIFEEYFGKLFIVGLNTKTIEKCLETVFDKYGKIVEVILMKDHETNKSREFAFVTFESPADAKDAARDVNGKSLDRKAIKVEQTTKPSFESDRCEPPLPPKSRGRPRGLRGGGGGRGGIRGTSFKQGTHG</sequence>
<dbReference type="AlphaFoldDB" id="A0A8C0YYS1"/>
<dbReference type="Ensembl" id="ENSCAFT00030037977.1">
    <property type="protein sequence ID" value="ENSCAFP00030033133.1"/>
    <property type="gene ID" value="ENSCAFG00030020697.1"/>
</dbReference>
<name>A0A8C0YYS1_CANLF</name>
<accession>A0A8C0YYS1</accession>
<keyword evidence="1 2" id="KW-0694">RNA-binding</keyword>
<feature type="domain" description="RRM" evidence="4">
    <location>
        <begin position="8"/>
        <end position="86"/>
    </location>
</feature>
<dbReference type="Proteomes" id="UP000694429">
    <property type="component" value="Chromosome X"/>
</dbReference>
<evidence type="ECO:0000313" key="6">
    <source>
        <dbReference type="Ensembl" id="ENSCAFP00030033133.1"/>
    </source>
</evidence>
<evidence type="ECO:0000259" key="4">
    <source>
        <dbReference type="PROSITE" id="PS50102"/>
    </source>
</evidence>
<dbReference type="Proteomes" id="UP000002254">
    <property type="component" value="Chromosome X"/>
</dbReference>
<dbReference type="Pfam" id="PF00076">
    <property type="entry name" value="RRM_1"/>
    <property type="match status" value="1"/>
</dbReference>
<reference evidence="7" key="4">
    <citation type="submission" date="2025-05" db="UniProtKB">
        <authorList>
            <consortium name="Ensembl"/>
        </authorList>
    </citation>
    <scope>IDENTIFICATION</scope>
</reference>
<dbReference type="OrthoDB" id="439808at2759"/>
<dbReference type="InterPro" id="IPR012677">
    <property type="entry name" value="Nucleotide-bd_a/b_plait_sf"/>
</dbReference>
<dbReference type="Ensembl" id="ENSCAFT00040027575.1">
    <property type="protein sequence ID" value="ENSCAFP00040023958.1"/>
    <property type="gene ID" value="ENSCAFG00040014961.1"/>
</dbReference>
<feature type="region of interest" description="Disordered" evidence="3">
    <location>
        <begin position="63"/>
        <end position="130"/>
    </location>
</feature>
<dbReference type="SUPFAM" id="SSF54928">
    <property type="entry name" value="RNA-binding domain, RBD"/>
    <property type="match status" value="1"/>
</dbReference>
<dbReference type="Ensembl" id="ENSCAFT00000046273.3">
    <property type="protein sequence ID" value="ENSCAFP00000036349.2"/>
    <property type="gene ID" value="ENSCAFG00000030853.3"/>
</dbReference>
<evidence type="ECO:0000256" key="1">
    <source>
        <dbReference type="ARBA" id="ARBA00022884"/>
    </source>
</evidence>
<evidence type="ECO:0000313" key="8">
    <source>
        <dbReference type="Proteomes" id="UP000002254"/>
    </source>
</evidence>
<dbReference type="InterPro" id="IPR003954">
    <property type="entry name" value="RRM_euk-type"/>
</dbReference>
<dbReference type="Proteomes" id="UP000694542">
    <property type="component" value="Chromosome X"/>
</dbReference>
<reference evidence="6" key="3">
    <citation type="submission" date="2019-03" db="EMBL/GenBank/DDBJ databases">
        <authorList>
            <person name="Warren W.C."/>
            <person name="Johnson G.S."/>
        </authorList>
    </citation>
    <scope>NUCLEOTIDE SEQUENCE [LARGE SCALE GENOMIC DNA]</scope>
    <source>
        <strain evidence="6">Basenji</strain>
    </source>
</reference>
<dbReference type="InterPro" id="IPR000504">
    <property type="entry name" value="RRM_dom"/>
</dbReference>
<dbReference type="SMART" id="SM00360">
    <property type="entry name" value="RRM"/>
    <property type="match status" value="1"/>
</dbReference>
<evidence type="ECO:0000256" key="3">
    <source>
        <dbReference type="SAM" id="MobiDB-lite"/>
    </source>
</evidence>
<feature type="compositionally biased region" description="Gly residues" evidence="3">
    <location>
        <begin position="109"/>
        <end position="120"/>
    </location>
</feature>
<feature type="compositionally biased region" description="Basic and acidic residues" evidence="3">
    <location>
        <begin position="63"/>
        <end position="80"/>
    </location>
</feature>
<dbReference type="PROSITE" id="PS50102">
    <property type="entry name" value="RRM"/>
    <property type="match status" value="1"/>
</dbReference>
<reference evidence="7" key="2">
    <citation type="submission" date="2018-10" db="EMBL/GenBank/DDBJ databases">
        <title>De novo assembly of a Great Dane genome.</title>
        <authorList>
            <person name="Kidd J.M."/>
            <person name="Pendleton A.L."/>
            <person name="Shen F."/>
            <person name="Emery S."/>
        </authorList>
    </citation>
    <scope>NUCLEOTIDE SEQUENCE [LARGE SCALE GENOMIC DNA]</scope>
    <source>
        <strain evidence="7">Great Dane</strain>
    </source>
</reference>